<gene>
    <name evidence="2" type="ORF">niasHT_030324</name>
</gene>
<comment type="caution">
    <text evidence="2">The sequence shown here is derived from an EMBL/GenBank/DDBJ whole genome shotgun (WGS) entry which is preliminary data.</text>
</comment>
<accession>A0ABD2KRE2</accession>
<evidence type="ECO:0000313" key="3">
    <source>
        <dbReference type="Proteomes" id="UP001620626"/>
    </source>
</evidence>
<dbReference type="InterPro" id="IPR011705">
    <property type="entry name" value="BACK"/>
</dbReference>
<proteinExistence type="predicted"/>
<dbReference type="Gene3D" id="1.25.40.420">
    <property type="match status" value="1"/>
</dbReference>
<dbReference type="PANTHER" id="PTHR45774:SF3">
    <property type="entry name" value="BTB (POZ) DOMAIN-CONTAINING 2B-RELATED"/>
    <property type="match status" value="1"/>
</dbReference>
<name>A0ABD2KRE2_9BILA</name>
<feature type="domain" description="BACK" evidence="1">
    <location>
        <begin position="2"/>
        <end position="83"/>
    </location>
</feature>
<organism evidence="2 3">
    <name type="scientific">Heterodera trifolii</name>
    <dbReference type="NCBI Taxonomy" id="157864"/>
    <lineage>
        <taxon>Eukaryota</taxon>
        <taxon>Metazoa</taxon>
        <taxon>Ecdysozoa</taxon>
        <taxon>Nematoda</taxon>
        <taxon>Chromadorea</taxon>
        <taxon>Rhabditida</taxon>
        <taxon>Tylenchina</taxon>
        <taxon>Tylenchomorpha</taxon>
        <taxon>Tylenchoidea</taxon>
        <taxon>Heteroderidae</taxon>
        <taxon>Heteroderinae</taxon>
        <taxon>Heterodera</taxon>
    </lineage>
</organism>
<dbReference type="PANTHER" id="PTHR45774">
    <property type="entry name" value="BTB/POZ DOMAIN-CONTAINING"/>
    <property type="match status" value="1"/>
</dbReference>
<dbReference type="Pfam" id="PF07707">
    <property type="entry name" value="BACK"/>
    <property type="match status" value="1"/>
</dbReference>
<keyword evidence="3" id="KW-1185">Reference proteome</keyword>
<reference evidence="2 3" key="1">
    <citation type="submission" date="2024-10" db="EMBL/GenBank/DDBJ databases">
        <authorList>
            <person name="Kim D."/>
        </authorList>
    </citation>
    <scope>NUCLEOTIDE SEQUENCE [LARGE SCALE GENOMIC DNA]</scope>
    <source>
        <strain evidence="2">BH-2024</strain>
    </source>
</reference>
<dbReference type="AlphaFoldDB" id="A0ABD2KRE2"/>
<evidence type="ECO:0000259" key="1">
    <source>
        <dbReference type="Pfam" id="PF07707"/>
    </source>
</evidence>
<evidence type="ECO:0000313" key="2">
    <source>
        <dbReference type="EMBL" id="KAL3105456.1"/>
    </source>
</evidence>
<dbReference type="Proteomes" id="UP001620626">
    <property type="component" value="Unassembled WGS sequence"/>
</dbReference>
<dbReference type="EMBL" id="JBICBT010000684">
    <property type="protein sequence ID" value="KAL3105456.1"/>
    <property type="molecule type" value="Genomic_DNA"/>
</dbReference>
<protein>
    <recommendedName>
        <fullName evidence="1">BACK domain-containing protein</fullName>
    </recommendedName>
</protein>
<sequence length="276" mass="31692">MEYIEQNMDTLHQSDAFLEIGQSLLCEVLDREKLAIEEELTIWQMCRQKGLECSAENRRKMLGPALFKIRFPRISKEDFTEHIVPCGVLSSDELVSVLLFYDHPGGGVPSPYPLPFATHRLGYTLNGRVALHMDKLADFPKDQQHGDSRDYAHHLEETVHLRGQPWTIAANLFVRQYVLDKRLDLFLYCNVESAVQTWSCNCTVTRRIPSRTEGMADYVQEGVVGAIHSPNKGAFFHHFMLFNPRAISPQYWWNSNRVTYRAEDEALTVAFDVSTP</sequence>